<dbReference type="Gene3D" id="2.40.30.200">
    <property type="match status" value="1"/>
</dbReference>
<organism evidence="2 3">
    <name type="scientific">Staphylococcus equorum</name>
    <dbReference type="NCBI Taxonomy" id="246432"/>
    <lineage>
        <taxon>Bacteria</taxon>
        <taxon>Bacillati</taxon>
        <taxon>Bacillota</taxon>
        <taxon>Bacilli</taxon>
        <taxon>Bacillales</taxon>
        <taxon>Staphylococcaceae</taxon>
        <taxon>Staphylococcus</taxon>
    </lineage>
</organism>
<evidence type="ECO:0000259" key="1">
    <source>
        <dbReference type="Pfam" id="PF05709"/>
    </source>
</evidence>
<protein>
    <submittedName>
        <fullName evidence="2">Phage tail protein</fullName>
    </submittedName>
</protein>
<dbReference type="AlphaFoldDB" id="A0AAP7IFC6"/>
<feature type="domain" description="Siphovirus-type tail component RIFT-related" evidence="1">
    <location>
        <begin position="31"/>
        <end position="163"/>
    </location>
</feature>
<accession>A0AAP7IFC6</accession>
<reference evidence="3" key="1">
    <citation type="submission" date="2015-11" db="EMBL/GenBank/DDBJ databases">
        <title>Genomic diversity of Staphylococcus saprophyticus strains from urinary tract infections, animal surfaces, and fermented foods.</title>
        <authorList>
            <person name="Wolfe B.E."/>
        </authorList>
    </citation>
    <scope>NUCLEOTIDE SEQUENCE [LARGE SCALE GENOMIC DNA]</scope>
    <source>
        <strain evidence="3">738_7</strain>
    </source>
</reference>
<sequence>MDLKITRQNGDTFTLGEHGVEVSDVVISGVEMEEQTQNIQGLHGSFDMGATYKGREISVPFSFQGQNMASYPLFRDLIYKITTSTESYYIQEMRRPQVAGYTFKDTKDSNAISQDQYGRDTAYDETQSSNEISTGKRYLVRLSGATEIEQNKHNAKGKGELTFHTTELPFAESVGTSTDLERDGLHYTENPIWSYGMGLSRDPATRHYSFDVNIATSFDVYNFGDVPIDQFNQHLILKLTFNQELNSTINFGFNGLNIEIDGAAANIGAGDVITYEVGGYFNNGLSILNATNYQQPALDVGLNKLMFDGTYDLTAEVECRFYYL</sequence>
<evidence type="ECO:0000313" key="3">
    <source>
        <dbReference type="Proteomes" id="UP000095464"/>
    </source>
</evidence>
<dbReference type="Pfam" id="PF05709">
    <property type="entry name" value="Sipho_tail"/>
    <property type="match status" value="1"/>
</dbReference>
<dbReference type="Proteomes" id="UP000095464">
    <property type="component" value="Unassembled WGS sequence"/>
</dbReference>
<name>A0AAP7IFC6_9STAP</name>
<gene>
    <name evidence="2" type="ORF">ASS94_03970</name>
</gene>
<comment type="caution">
    <text evidence="2">The sequence shown here is derived from an EMBL/GenBank/DDBJ whole genome shotgun (WGS) entry which is preliminary data.</text>
</comment>
<dbReference type="InterPro" id="IPR008841">
    <property type="entry name" value="Siphovirus-type_tail_N"/>
</dbReference>
<evidence type="ECO:0000313" key="2">
    <source>
        <dbReference type="EMBL" id="OEK58303.1"/>
    </source>
</evidence>
<dbReference type="EMBL" id="LNPX01000014">
    <property type="protein sequence ID" value="OEK58303.1"/>
    <property type="molecule type" value="Genomic_DNA"/>
</dbReference>
<proteinExistence type="predicted"/>